<accession>A0A0K9NS68</accession>
<protein>
    <recommendedName>
        <fullName evidence="5">Bacterial Ig-like domain-containing protein</fullName>
    </recommendedName>
</protein>
<name>A0A0K9NS68_ZOSMR</name>
<feature type="transmembrane region" description="Helical" evidence="1">
    <location>
        <begin position="847"/>
        <end position="867"/>
    </location>
</feature>
<dbReference type="OrthoDB" id="617191at2759"/>
<organism evidence="3 4">
    <name type="scientific">Zostera marina</name>
    <name type="common">Eelgrass</name>
    <dbReference type="NCBI Taxonomy" id="29655"/>
    <lineage>
        <taxon>Eukaryota</taxon>
        <taxon>Viridiplantae</taxon>
        <taxon>Streptophyta</taxon>
        <taxon>Embryophyta</taxon>
        <taxon>Tracheophyta</taxon>
        <taxon>Spermatophyta</taxon>
        <taxon>Magnoliopsida</taxon>
        <taxon>Liliopsida</taxon>
        <taxon>Zosteraceae</taxon>
        <taxon>Zostera</taxon>
    </lineage>
</organism>
<feature type="transmembrane region" description="Helical" evidence="1">
    <location>
        <begin position="943"/>
        <end position="962"/>
    </location>
</feature>
<keyword evidence="1" id="KW-0472">Membrane</keyword>
<keyword evidence="1" id="KW-1133">Transmembrane helix</keyword>
<comment type="caution">
    <text evidence="3">The sequence shown here is derived from an EMBL/GenBank/DDBJ whole genome shotgun (WGS) entry which is preliminary data.</text>
</comment>
<sequence>MGFSLSHTVLLILVAISITTTNATIMKLYKKPLPLSSKNSAVFAFEVLEEGWNGVDGKCKLDNDRYTNCQESKELHYNGLLDGYHRFDACINGSKLSCVSYNWTVDTVSPTASVSVASPFTSVSNSLININFSEPCTYGGGFQCLSANHCSIFVYGAAKVLHSTLKVIKPGLQYSIVVSISSDVEYGRIVIAMAKDFCTDASGNRFTRTANSSFFLHFDRRKVSVNMRTLVPQKLLLIDKKMRTVEATNKYQNLRLYLHFSSPVLNSSSEILDVLQTSSGVLLPTSTRSTLGNRRFGFILQNLLNISVVTIRFETEFIISRQGTPVSPTEPITFLYDVIRPSVMLTLSSYSSSSRSSREREVPVVVKFEKPVFNFNSSALVISGGHMQEFRKISTSVYTAEIKLVDSKVSIKVPENITGDVAGNRNFESNILLVKYNFVPALSSILSSATTVTFMASTLVSTLVSISTGTLRSFGILSRTSSDPSQNLIRIAYHLQVFAQSKWLSASILVEFYEFCHGIEWIVPYFRLPWDPPESKNIHSFSTDSIQIAQDQIFTKTFESTIKTKKLLDLDEKNWGFSKDTTQYGTPLSAMEYRTIFENQNMKPEAEFIPIHLHIPEKWNDFERNMFWLAVIGGGLTALHILILLILKLRRRNSDKNNSYGLLEFPRFEIFLTLLALPCFCQASTSLIKGGTTCVILSILMLGIMSILLTILFLFTLYAITMAKHLRYKEVRRETEKHLHWYESVLRVLLSPTDNKPRKWTWKDQPYSINITTLGPLFEDLRGPSNDTFNEGKDRVISNFIQRIPDNLRIYYTFLESVKRVSIGIVVGYIISNTNTNSGNYDSHLKLMLVCITSFQLLFVVINKPFIRKTVQFVEIVSLMSEVGILATCFVISNDMTESSKTRIGYFMLGLFVVGYSASLLNEWYALYIHILRLSPDGNSVCLGLRTGFAGVLFVFLPVRWLPGFINDKASSGGSIMSSRNGDDGGGNERSWVRQLREIAKDSFGRDDNQIRKDPSSSMGAYFI</sequence>
<evidence type="ECO:0000313" key="3">
    <source>
        <dbReference type="EMBL" id="KMZ58932.1"/>
    </source>
</evidence>
<evidence type="ECO:0008006" key="5">
    <source>
        <dbReference type="Google" id="ProtNLM"/>
    </source>
</evidence>
<dbReference type="EMBL" id="LFYR01001845">
    <property type="protein sequence ID" value="KMZ58932.1"/>
    <property type="molecule type" value="Genomic_DNA"/>
</dbReference>
<reference evidence="4" key="1">
    <citation type="journal article" date="2016" name="Nature">
        <title>The genome of the seagrass Zostera marina reveals angiosperm adaptation to the sea.</title>
        <authorList>
            <person name="Olsen J.L."/>
            <person name="Rouze P."/>
            <person name="Verhelst B."/>
            <person name="Lin Y.-C."/>
            <person name="Bayer T."/>
            <person name="Collen J."/>
            <person name="Dattolo E."/>
            <person name="De Paoli E."/>
            <person name="Dittami S."/>
            <person name="Maumus F."/>
            <person name="Michel G."/>
            <person name="Kersting A."/>
            <person name="Lauritano C."/>
            <person name="Lohaus R."/>
            <person name="Toepel M."/>
            <person name="Tonon T."/>
            <person name="Vanneste K."/>
            <person name="Amirebrahimi M."/>
            <person name="Brakel J."/>
            <person name="Bostroem C."/>
            <person name="Chovatia M."/>
            <person name="Grimwood J."/>
            <person name="Jenkins J.W."/>
            <person name="Jueterbock A."/>
            <person name="Mraz A."/>
            <person name="Stam W.T."/>
            <person name="Tice H."/>
            <person name="Bornberg-Bauer E."/>
            <person name="Green P.J."/>
            <person name="Pearson G.A."/>
            <person name="Procaccini G."/>
            <person name="Duarte C.M."/>
            <person name="Schmutz J."/>
            <person name="Reusch T.B.H."/>
            <person name="Van de Peer Y."/>
        </authorList>
    </citation>
    <scope>NUCLEOTIDE SEQUENCE [LARGE SCALE GENOMIC DNA]</scope>
    <source>
        <strain evidence="4">cv. Finnish</strain>
    </source>
</reference>
<keyword evidence="1" id="KW-0812">Transmembrane</keyword>
<feature type="transmembrane region" description="Helical" evidence="1">
    <location>
        <begin position="873"/>
        <end position="892"/>
    </location>
</feature>
<feature type="transmembrane region" description="Helical" evidence="1">
    <location>
        <begin position="626"/>
        <end position="647"/>
    </location>
</feature>
<gene>
    <name evidence="3" type="ORF">ZOSMA_721G00040</name>
</gene>
<keyword evidence="4" id="KW-1185">Reference proteome</keyword>
<feature type="transmembrane region" description="Helical" evidence="1">
    <location>
        <begin position="904"/>
        <end position="931"/>
    </location>
</feature>
<dbReference type="PANTHER" id="PTHR34677">
    <property type="match status" value="1"/>
</dbReference>
<dbReference type="AlphaFoldDB" id="A0A0K9NS68"/>
<evidence type="ECO:0000256" key="2">
    <source>
        <dbReference type="SAM" id="SignalP"/>
    </source>
</evidence>
<dbReference type="STRING" id="29655.A0A0K9NS68"/>
<feature type="signal peptide" evidence="2">
    <location>
        <begin position="1"/>
        <end position="23"/>
    </location>
</feature>
<feature type="transmembrane region" description="Helical" evidence="1">
    <location>
        <begin position="668"/>
        <end position="689"/>
    </location>
</feature>
<dbReference type="OMA" id="LIKFMKP"/>
<feature type="chain" id="PRO_5005527324" description="Bacterial Ig-like domain-containing protein" evidence="2">
    <location>
        <begin position="24"/>
        <end position="1024"/>
    </location>
</feature>
<keyword evidence="2" id="KW-0732">Signal</keyword>
<evidence type="ECO:0000256" key="1">
    <source>
        <dbReference type="SAM" id="Phobius"/>
    </source>
</evidence>
<dbReference type="Proteomes" id="UP000036987">
    <property type="component" value="Unassembled WGS sequence"/>
</dbReference>
<feature type="transmembrane region" description="Helical" evidence="1">
    <location>
        <begin position="695"/>
        <end position="720"/>
    </location>
</feature>
<proteinExistence type="predicted"/>
<dbReference type="PANTHER" id="PTHR34677:SF1">
    <property type="entry name" value="TRANSMEMBRANE PROTEIN"/>
    <property type="match status" value="1"/>
</dbReference>
<evidence type="ECO:0000313" key="4">
    <source>
        <dbReference type="Proteomes" id="UP000036987"/>
    </source>
</evidence>